<dbReference type="SUPFAM" id="SSF52833">
    <property type="entry name" value="Thioredoxin-like"/>
    <property type="match status" value="1"/>
</dbReference>
<name>A0A6J7EED7_9ZZZZ</name>
<organism evidence="1">
    <name type="scientific">freshwater metagenome</name>
    <dbReference type="NCBI Taxonomy" id="449393"/>
    <lineage>
        <taxon>unclassified sequences</taxon>
        <taxon>metagenomes</taxon>
        <taxon>ecological metagenomes</taxon>
    </lineage>
</organism>
<reference evidence="1" key="1">
    <citation type="submission" date="2020-05" db="EMBL/GenBank/DDBJ databases">
        <authorList>
            <person name="Chiriac C."/>
            <person name="Salcher M."/>
            <person name="Ghai R."/>
            <person name="Kavagutti S V."/>
        </authorList>
    </citation>
    <scope>NUCLEOTIDE SEQUENCE</scope>
</reference>
<dbReference type="AlphaFoldDB" id="A0A6J7EED7"/>
<dbReference type="InterPro" id="IPR036249">
    <property type="entry name" value="Thioredoxin-like_sf"/>
</dbReference>
<dbReference type="Gene3D" id="3.40.30.10">
    <property type="entry name" value="Glutaredoxin"/>
    <property type="match status" value="1"/>
</dbReference>
<evidence type="ECO:0000313" key="1">
    <source>
        <dbReference type="EMBL" id="CAB4881356.1"/>
    </source>
</evidence>
<gene>
    <name evidence="1" type="ORF">UFOPK3444_01460</name>
</gene>
<proteinExistence type="predicted"/>
<sequence length="291" mass="30784">MPLEILRITDSGCPFAYSAEPALSTLRHRYGTGLDWKLGMIGLAENHEIYVEKGFTGTLMATHAASFSRKFGMPVTTAAKPRPLATWPACSAVVATRLHQPDLEAQVHRALQVAWFTTTALLDQNEALLPVLSEVAGLDAKEIVQAATNDSAVADAFAADRATARSAKGSPTEAQNKHAMDGDLSRYTAPSLLMTGPDGRTLEAGGFQPVEAYDVIIANADPSLPRHTTETAVEALEASPWPLAVVEVASILAPPLTPPDIEATEVTLIELAAAGDAERIAAGNGAFYSIR</sequence>
<protein>
    <submittedName>
        <fullName evidence="1">Unannotated protein</fullName>
    </submittedName>
</protein>
<dbReference type="EMBL" id="CAFBLU010000036">
    <property type="protein sequence ID" value="CAB4881356.1"/>
    <property type="molecule type" value="Genomic_DNA"/>
</dbReference>
<accession>A0A6J7EED7</accession>